<feature type="transmembrane region" description="Helical" evidence="6">
    <location>
        <begin position="167"/>
        <end position="185"/>
    </location>
</feature>
<keyword evidence="8" id="KW-1185">Reference proteome</keyword>
<evidence type="ECO:0000256" key="4">
    <source>
        <dbReference type="ARBA" id="ARBA00022989"/>
    </source>
</evidence>
<dbReference type="AlphaFoldDB" id="B9KA51"/>
<proteinExistence type="predicted"/>
<evidence type="ECO:0000313" key="7">
    <source>
        <dbReference type="EMBL" id="ACM23834.1"/>
    </source>
</evidence>
<evidence type="ECO:0000313" key="8">
    <source>
        <dbReference type="Proteomes" id="UP000000445"/>
    </source>
</evidence>
<dbReference type="STRING" id="309803.CTN_1658"/>
<reference evidence="7 8" key="1">
    <citation type="journal article" date="2009" name="Biosci. Biotechnol. Biochem.">
        <title>WeGAS: a web-based microbial genome annotation system.</title>
        <authorList>
            <person name="Lee D."/>
            <person name="Seo H."/>
            <person name="Park C."/>
            <person name="Park K."/>
        </authorList>
    </citation>
    <scope>NUCLEOTIDE SEQUENCE [LARGE SCALE GENOMIC DNA]</scope>
    <source>
        <strain evidence="8">ATCC 49049 / DSM 4359 / NBRC 107923 / NS-E</strain>
    </source>
</reference>
<gene>
    <name evidence="7" type="ordered locus">CTN_1658</name>
</gene>
<dbReference type="PANTHER" id="PTHR11101">
    <property type="entry name" value="PHOSPHATE TRANSPORTER"/>
    <property type="match status" value="1"/>
</dbReference>
<dbReference type="GO" id="GO:0016020">
    <property type="term" value="C:membrane"/>
    <property type="evidence" value="ECO:0007669"/>
    <property type="project" value="UniProtKB-SubCell"/>
</dbReference>
<evidence type="ECO:0000256" key="1">
    <source>
        <dbReference type="ARBA" id="ARBA00004141"/>
    </source>
</evidence>
<feature type="transmembrane region" description="Helical" evidence="6">
    <location>
        <begin position="130"/>
        <end position="155"/>
    </location>
</feature>
<comment type="subcellular location">
    <subcellularLocation>
        <location evidence="1">Membrane</location>
        <topology evidence="1">Multi-pass membrane protein</topology>
    </subcellularLocation>
</comment>
<evidence type="ECO:0000256" key="2">
    <source>
        <dbReference type="ARBA" id="ARBA00022448"/>
    </source>
</evidence>
<feature type="transmembrane region" description="Helical" evidence="6">
    <location>
        <begin position="259"/>
        <end position="277"/>
    </location>
</feature>
<dbReference type="HOGENOM" id="CLU_015355_0_0_0"/>
<evidence type="ECO:0000256" key="6">
    <source>
        <dbReference type="SAM" id="Phobius"/>
    </source>
</evidence>
<evidence type="ECO:0000256" key="5">
    <source>
        <dbReference type="ARBA" id="ARBA00023136"/>
    </source>
</evidence>
<dbReference type="PANTHER" id="PTHR11101:SF80">
    <property type="entry name" value="PHOSPHATE TRANSPORTER"/>
    <property type="match status" value="1"/>
</dbReference>
<dbReference type="KEGG" id="tna:CTN_1658"/>
<organism evidence="7 8">
    <name type="scientific">Thermotoga neapolitana (strain ATCC 49049 / DSM 4359 / NBRC 107923 / NS-E)</name>
    <dbReference type="NCBI Taxonomy" id="309803"/>
    <lineage>
        <taxon>Bacteria</taxon>
        <taxon>Thermotogati</taxon>
        <taxon>Thermotogota</taxon>
        <taxon>Thermotogae</taxon>
        <taxon>Thermotogales</taxon>
        <taxon>Thermotogaceae</taxon>
        <taxon>Thermotoga</taxon>
    </lineage>
</organism>
<dbReference type="EMBL" id="CP000916">
    <property type="protein sequence ID" value="ACM23834.1"/>
    <property type="molecule type" value="Genomic_DNA"/>
</dbReference>
<dbReference type="Pfam" id="PF01384">
    <property type="entry name" value="PHO4"/>
    <property type="match status" value="1"/>
</dbReference>
<feature type="transmembrane region" description="Helical" evidence="6">
    <location>
        <begin position="45"/>
        <end position="62"/>
    </location>
</feature>
<dbReference type="GO" id="GO:0005315">
    <property type="term" value="F:phosphate transmembrane transporter activity"/>
    <property type="evidence" value="ECO:0007669"/>
    <property type="project" value="InterPro"/>
</dbReference>
<dbReference type="InterPro" id="IPR001204">
    <property type="entry name" value="Phos_transporter"/>
</dbReference>
<keyword evidence="2" id="KW-0813">Transport</keyword>
<name>B9KA51_THENN</name>
<keyword evidence="3 6" id="KW-0812">Transmembrane</keyword>
<dbReference type="eggNOG" id="COG0306">
    <property type="taxonomic scope" value="Bacteria"/>
</dbReference>
<keyword evidence="4 6" id="KW-1133">Transmembrane helix</keyword>
<sequence length="315" mass="33352">MWRDTMLVYLLPSLFLGWSLGANDAANVFGPFVGSGLTPYRRATIVASVFVVLGAVMGEARGLQNIGSLSTSDLVASSISVLCGALTVTIMTKFGIPVSTSQAVVGGIVGANLSTMGIQGLDLPALTKIFIVWFLTPTGALALSLIFYPAFSYIFRKIPSVQMQDRVIKVFAWVFGAYGAFSLGANNVANVTGVFVGKLLTVEQAAFLGGVSIAFGILTYSKNVMMTVGKKLIELDHFTSLVAVLSQAVTVWFFSLVGIPVSSSQAIVGAVLGAGYARGMRLGNKKVLIRILSGWFLTPAVSGIFSFFLSEFLIK</sequence>
<evidence type="ECO:0000256" key="3">
    <source>
        <dbReference type="ARBA" id="ARBA00022692"/>
    </source>
</evidence>
<feature type="transmembrane region" description="Helical" evidence="6">
    <location>
        <begin position="74"/>
        <end position="96"/>
    </location>
</feature>
<dbReference type="Proteomes" id="UP000000445">
    <property type="component" value="Chromosome"/>
</dbReference>
<dbReference type="GO" id="GO:0035435">
    <property type="term" value="P:phosphate ion transmembrane transport"/>
    <property type="evidence" value="ECO:0007669"/>
    <property type="project" value="TreeGrafter"/>
</dbReference>
<feature type="transmembrane region" description="Helical" evidence="6">
    <location>
        <begin position="289"/>
        <end position="309"/>
    </location>
</feature>
<keyword evidence="5 6" id="KW-0472">Membrane</keyword>
<protein>
    <submittedName>
        <fullName evidence="7">Phosphate permease</fullName>
    </submittedName>
</protein>
<feature type="transmembrane region" description="Helical" evidence="6">
    <location>
        <begin position="205"/>
        <end position="221"/>
    </location>
</feature>
<accession>B9KA51</accession>